<feature type="domain" description="NADP-dependent oxidoreductase" evidence="2">
    <location>
        <begin position="14"/>
        <end position="305"/>
    </location>
</feature>
<evidence type="ECO:0000259" key="2">
    <source>
        <dbReference type="Pfam" id="PF00248"/>
    </source>
</evidence>
<accession>A0ABQ5U452</accession>
<proteinExistence type="predicted"/>
<comment type="caution">
    <text evidence="3">The sequence shown here is derived from an EMBL/GenBank/DDBJ whole genome shotgun (WGS) entry which is preliminary data.</text>
</comment>
<dbReference type="SUPFAM" id="SSF51430">
    <property type="entry name" value="NAD(P)-linked oxidoreductase"/>
    <property type="match status" value="1"/>
</dbReference>
<name>A0ABQ5U452_9PROT</name>
<reference evidence="3" key="1">
    <citation type="journal article" date="2014" name="Int. J. Syst. Evol. Microbiol.">
        <title>Complete genome of a new Firmicutes species belonging to the dominant human colonic microbiota ('Ruminococcus bicirculans') reveals two chromosomes and a selective capacity to utilize plant glucans.</title>
        <authorList>
            <consortium name="NISC Comparative Sequencing Program"/>
            <person name="Wegmann U."/>
            <person name="Louis P."/>
            <person name="Goesmann A."/>
            <person name="Henrissat B."/>
            <person name="Duncan S.H."/>
            <person name="Flint H.J."/>
        </authorList>
    </citation>
    <scope>NUCLEOTIDE SEQUENCE</scope>
    <source>
        <strain evidence="3">NBRC 103408</strain>
    </source>
</reference>
<dbReference type="PRINTS" id="PR00069">
    <property type="entry name" value="ALDKETRDTASE"/>
</dbReference>
<dbReference type="InterPro" id="IPR023210">
    <property type="entry name" value="NADP_OxRdtase_dom"/>
</dbReference>
<dbReference type="Gene3D" id="3.20.20.100">
    <property type="entry name" value="NADP-dependent oxidoreductase domain"/>
    <property type="match status" value="1"/>
</dbReference>
<dbReference type="InterPro" id="IPR050791">
    <property type="entry name" value="Aldo-Keto_reductase"/>
</dbReference>
<keyword evidence="1" id="KW-0560">Oxidoreductase</keyword>
<dbReference type="Proteomes" id="UP001161409">
    <property type="component" value="Unassembled WGS sequence"/>
</dbReference>
<dbReference type="InterPro" id="IPR020471">
    <property type="entry name" value="AKR"/>
</dbReference>
<protein>
    <submittedName>
        <fullName evidence="3">Aldo/keto reductase</fullName>
    </submittedName>
</protein>
<reference evidence="3" key="2">
    <citation type="submission" date="2023-01" db="EMBL/GenBank/DDBJ databases">
        <title>Draft genome sequence of Sneathiella chinensis strain NBRC 103408.</title>
        <authorList>
            <person name="Sun Q."/>
            <person name="Mori K."/>
        </authorList>
    </citation>
    <scope>NUCLEOTIDE SEQUENCE</scope>
    <source>
        <strain evidence="3">NBRC 103408</strain>
    </source>
</reference>
<evidence type="ECO:0000256" key="1">
    <source>
        <dbReference type="ARBA" id="ARBA00023002"/>
    </source>
</evidence>
<dbReference type="Pfam" id="PF00248">
    <property type="entry name" value="Aldo_ket_red"/>
    <property type="match status" value="1"/>
</dbReference>
<dbReference type="RefSeq" id="WP_169560168.1">
    <property type="nucleotide sequence ID" value="NZ_BSNF01000006.1"/>
</dbReference>
<sequence length="331" mass="36207">MRTRKIAGFDVSVIGLGCMNLSYGYGPGPDEAYGVRLLNEALDAGYTFMDTAALYGFGANEKLVGKAIGHRRDDYVLASKCGLRRNNEGVREINGRPDVIRETCEQSLSRLGVDVIDLYYLHRMDPNVPIEDSVGALSDLVREGKIREVGLSEVSADTIRRAHKVHPIAAVQSEYSLWTRNPEIAVLDACEDIGAAFVAFSPVARKFLTGTLQDVSGLHDDDIRKTIPRFDPENYEKNLELLEEYANLAEETGCSMAQLALAWLLAKGDTIIPIPGTTSIEHMLENAAAADVSVSFDVMTCLESLINQNTVIGARYDAKAQKSVGTEEFPS</sequence>
<dbReference type="InterPro" id="IPR036812">
    <property type="entry name" value="NAD(P)_OxRdtase_dom_sf"/>
</dbReference>
<dbReference type="EMBL" id="BSNF01000006">
    <property type="protein sequence ID" value="GLQ06102.1"/>
    <property type="molecule type" value="Genomic_DNA"/>
</dbReference>
<gene>
    <name evidence="3" type="ORF">GCM10007924_13230</name>
</gene>
<dbReference type="PANTHER" id="PTHR43625">
    <property type="entry name" value="AFLATOXIN B1 ALDEHYDE REDUCTASE"/>
    <property type="match status" value="1"/>
</dbReference>
<evidence type="ECO:0000313" key="3">
    <source>
        <dbReference type="EMBL" id="GLQ06102.1"/>
    </source>
</evidence>
<dbReference type="PANTHER" id="PTHR43625:SF40">
    <property type="entry name" value="ALDO-KETO REDUCTASE YAKC [NADP(+)]"/>
    <property type="match status" value="1"/>
</dbReference>
<evidence type="ECO:0000313" key="4">
    <source>
        <dbReference type="Proteomes" id="UP001161409"/>
    </source>
</evidence>
<keyword evidence="4" id="KW-1185">Reference proteome</keyword>
<organism evidence="3 4">
    <name type="scientific">Sneathiella chinensis</name>
    <dbReference type="NCBI Taxonomy" id="349750"/>
    <lineage>
        <taxon>Bacteria</taxon>
        <taxon>Pseudomonadati</taxon>
        <taxon>Pseudomonadota</taxon>
        <taxon>Alphaproteobacteria</taxon>
        <taxon>Sneathiellales</taxon>
        <taxon>Sneathiellaceae</taxon>
        <taxon>Sneathiella</taxon>
    </lineage>
</organism>